<gene>
    <name evidence="1" type="ORF">J07HQW2_00404</name>
</gene>
<dbReference type="HOGENOM" id="CLU_3322892_0_0_2"/>
<dbReference type="STRING" id="1238425.J07HQW2_00404"/>
<name>U1NAV8_9EURY</name>
<evidence type="ECO:0000313" key="2">
    <source>
        <dbReference type="Proteomes" id="UP000030710"/>
    </source>
</evidence>
<evidence type="ECO:0000313" key="1">
    <source>
        <dbReference type="EMBL" id="ERG93970.1"/>
    </source>
</evidence>
<reference evidence="1 2" key="1">
    <citation type="journal article" date="2013" name="PLoS ONE">
        <title>Assembly-driven community genomics of a hypersaline microbial ecosystem.</title>
        <authorList>
            <person name="Podell S."/>
            <person name="Ugalde J.A."/>
            <person name="Narasingarao P."/>
            <person name="Banfield J.F."/>
            <person name="Heidelberg K.B."/>
            <person name="Allen E.E."/>
        </authorList>
    </citation>
    <scope>NUCLEOTIDE SEQUENCE [LARGE SCALE GENOMIC DNA]</scope>
    <source>
        <strain evidence="2">J07HQW2</strain>
    </source>
</reference>
<proteinExistence type="predicted"/>
<organism evidence="1 2">
    <name type="scientific">Haloquadratum walsbyi J07HQW2</name>
    <dbReference type="NCBI Taxonomy" id="1238425"/>
    <lineage>
        <taxon>Archaea</taxon>
        <taxon>Methanobacteriati</taxon>
        <taxon>Methanobacteriota</taxon>
        <taxon>Stenosarchaea group</taxon>
        <taxon>Halobacteria</taxon>
        <taxon>Halobacteriales</taxon>
        <taxon>Haloferacaceae</taxon>
        <taxon>Haloquadratum</taxon>
    </lineage>
</organism>
<dbReference type="EMBL" id="KE356561">
    <property type="protein sequence ID" value="ERG93970.1"/>
    <property type="molecule type" value="Genomic_DNA"/>
</dbReference>
<sequence length="38" mass="4044">MTEVGYSLAIDITIPPSAVATAIPPRIFISIQNLSNND</sequence>
<protein>
    <submittedName>
        <fullName evidence="1">Uncharacterized protein</fullName>
    </submittedName>
</protein>
<dbReference type="Proteomes" id="UP000030710">
    <property type="component" value="Unassembled WGS sequence"/>
</dbReference>
<accession>U1NAV8</accession>
<dbReference type="AlphaFoldDB" id="U1NAV8"/>